<feature type="non-terminal residue" evidence="2">
    <location>
        <position position="185"/>
    </location>
</feature>
<comment type="caution">
    <text evidence="2">The sequence shown here is derived from an EMBL/GenBank/DDBJ whole genome shotgun (WGS) entry which is preliminary data.</text>
</comment>
<dbReference type="EMBL" id="JARJCM010000092">
    <property type="protein sequence ID" value="KAJ7030249.1"/>
    <property type="molecule type" value="Genomic_DNA"/>
</dbReference>
<dbReference type="Proteomes" id="UP001218188">
    <property type="component" value="Unassembled WGS sequence"/>
</dbReference>
<name>A0AAD6X2Y2_9AGAR</name>
<feature type="region of interest" description="Disordered" evidence="1">
    <location>
        <begin position="143"/>
        <end position="164"/>
    </location>
</feature>
<accession>A0AAD6X2Y2</accession>
<organism evidence="2 3">
    <name type="scientific">Mycena alexandri</name>
    <dbReference type="NCBI Taxonomy" id="1745969"/>
    <lineage>
        <taxon>Eukaryota</taxon>
        <taxon>Fungi</taxon>
        <taxon>Dikarya</taxon>
        <taxon>Basidiomycota</taxon>
        <taxon>Agaricomycotina</taxon>
        <taxon>Agaricomycetes</taxon>
        <taxon>Agaricomycetidae</taxon>
        <taxon>Agaricales</taxon>
        <taxon>Marasmiineae</taxon>
        <taxon>Mycenaceae</taxon>
        <taxon>Mycena</taxon>
    </lineage>
</organism>
<proteinExistence type="predicted"/>
<sequence length="185" mass="18819">AVVYFFSRLFTSAAPAEVTLLVPPQFGGSDSSRDRDYPGCRCTGPNEGLDEDAILDGSTIAAITVEVCTLIAAADYASYTLAGDVPGADITLGFDGSIQDGAAVCNGLDDNSQPATVTASSLQPLVVDVIAITALCGNFAAPSGNSGTSSGRPLKTPARPPPPPLARQLASRALRGSCPLQYSAL</sequence>
<evidence type="ECO:0000313" key="3">
    <source>
        <dbReference type="Proteomes" id="UP001218188"/>
    </source>
</evidence>
<keyword evidence="3" id="KW-1185">Reference proteome</keyword>
<evidence type="ECO:0000313" key="2">
    <source>
        <dbReference type="EMBL" id="KAJ7030249.1"/>
    </source>
</evidence>
<protein>
    <submittedName>
        <fullName evidence="2">Uncharacterized protein</fullName>
    </submittedName>
</protein>
<dbReference type="AlphaFoldDB" id="A0AAD6X2Y2"/>
<evidence type="ECO:0000256" key="1">
    <source>
        <dbReference type="SAM" id="MobiDB-lite"/>
    </source>
</evidence>
<gene>
    <name evidence="2" type="ORF">C8F04DRAFT_1113831</name>
</gene>
<reference evidence="2" key="1">
    <citation type="submission" date="2023-03" db="EMBL/GenBank/DDBJ databases">
        <title>Massive genome expansion in bonnet fungi (Mycena s.s.) driven by repeated elements and novel gene families across ecological guilds.</title>
        <authorList>
            <consortium name="Lawrence Berkeley National Laboratory"/>
            <person name="Harder C.B."/>
            <person name="Miyauchi S."/>
            <person name="Viragh M."/>
            <person name="Kuo A."/>
            <person name="Thoen E."/>
            <person name="Andreopoulos B."/>
            <person name="Lu D."/>
            <person name="Skrede I."/>
            <person name="Drula E."/>
            <person name="Henrissat B."/>
            <person name="Morin E."/>
            <person name="Kohler A."/>
            <person name="Barry K."/>
            <person name="LaButti K."/>
            <person name="Morin E."/>
            <person name="Salamov A."/>
            <person name="Lipzen A."/>
            <person name="Mereny Z."/>
            <person name="Hegedus B."/>
            <person name="Baldrian P."/>
            <person name="Stursova M."/>
            <person name="Weitz H."/>
            <person name="Taylor A."/>
            <person name="Grigoriev I.V."/>
            <person name="Nagy L.G."/>
            <person name="Martin F."/>
            <person name="Kauserud H."/>
        </authorList>
    </citation>
    <scope>NUCLEOTIDE SEQUENCE</scope>
    <source>
        <strain evidence="2">CBHHK200</strain>
    </source>
</reference>